<dbReference type="PANTHER" id="PTHR23503">
    <property type="entry name" value="SOLUTE CARRIER FAMILY 2"/>
    <property type="match status" value="1"/>
</dbReference>
<dbReference type="PROSITE" id="PS50850">
    <property type="entry name" value="MFS"/>
    <property type="match status" value="1"/>
</dbReference>
<name>A0A914I9E7_GLORO</name>
<sequence>MDTKQLENLWSLIVAMLFFGAIFGSLLIRPLADRLGRLRVLIVGNLFGAFGLFIGALSYFLNRFELFFLARFGIGFSLALCLGLAGIFLAECSPKGCRGSVSMSTGALLQLGTVFGSLMAIPTVLGSSSRWWAMFTIEGIQLFVTTILLALFAKESPSFLLLRGKETFARRSLAFYHNCPDDTLDERMKEFSSDTLRSVRQRSVGLFQLAKQRGANRKVSAALFHFPWHSAELPLLMLLLWSFSVRRESLSIGLPSTMLALPC</sequence>
<dbReference type="GO" id="GO:0016020">
    <property type="term" value="C:membrane"/>
    <property type="evidence" value="ECO:0007669"/>
    <property type="project" value="UniProtKB-SubCell"/>
</dbReference>
<evidence type="ECO:0000256" key="1">
    <source>
        <dbReference type="ARBA" id="ARBA00004141"/>
    </source>
</evidence>
<feature type="transmembrane region" description="Helical" evidence="5">
    <location>
        <begin position="40"/>
        <end position="61"/>
    </location>
</feature>
<dbReference type="InterPro" id="IPR020846">
    <property type="entry name" value="MFS_dom"/>
</dbReference>
<proteinExistence type="predicted"/>
<dbReference type="GO" id="GO:0015149">
    <property type="term" value="F:hexose transmembrane transporter activity"/>
    <property type="evidence" value="ECO:0007669"/>
    <property type="project" value="TreeGrafter"/>
</dbReference>
<keyword evidence="4 5" id="KW-0472">Membrane</keyword>
<organism evidence="7 8">
    <name type="scientific">Globodera rostochiensis</name>
    <name type="common">Golden nematode worm</name>
    <name type="synonym">Heterodera rostochiensis</name>
    <dbReference type="NCBI Taxonomy" id="31243"/>
    <lineage>
        <taxon>Eukaryota</taxon>
        <taxon>Metazoa</taxon>
        <taxon>Ecdysozoa</taxon>
        <taxon>Nematoda</taxon>
        <taxon>Chromadorea</taxon>
        <taxon>Rhabditida</taxon>
        <taxon>Tylenchina</taxon>
        <taxon>Tylenchomorpha</taxon>
        <taxon>Tylenchoidea</taxon>
        <taxon>Heteroderidae</taxon>
        <taxon>Heteroderinae</taxon>
        <taxon>Globodera</taxon>
    </lineage>
</organism>
<evidence type="ECO:0000256" key="4">
    <source>
        <dbReference type="ARBA" id="ARBA00023136"/>
    </source>
</evidence>
<comment type="subcellular location">
    <subcellularLocation>
        <location evidence="1">Membrane</location>
        <topology evidence="1">Multi-pass membrane protein</topology>
    </subcellularLocation>
</comment>
<dbReference type="PANTHER" id="PTHR23503:SF96">
    <property type="entry name" value="MAJOR FACILITATOR SUPERFAMILY (MFS) PROFILE DOMAIN-CONTAINING PROTEIN"/>
    <property type="match status" value="1"/>
</dbReference>
<feature type="transmembrane region" description="Helical" evidence="5">
    <location>
        <begin position="67"/>
        <end position="89"/>
    </location>
</feature>
<dbReference type="AlphaFoldDB" id="A0A914I9E7"/>
<keyword evidence="3 5" id="KW-1133">Transmembrane helix</keyword>
<feature type="transmembrane region" description="Helical" evidence="5">
    <location>
        <begin position="12"/>
        <end position="28"/>
    </location>
</feature>
<evidence type="ECO:0000256" key="2">
    <source>
        <dbReference type="ARBA" id="ARBA00022692"/>
    </source>
</evidence>
<reference evidence="8" key="1">
    <citation type="submission" date="2022-11" db="UniProtKB">
        <authorList>
            <consortium name="WormBaseParasite"/>
        </authorList>
    </citation>
    <scope>IDENTIFICATION</scope>
</reference>
<keyword evidence="7" id="KW-1185">Reference proteome</keyword>
<dbReference type="Gene3D" id="1.20.1250.20">
    <property type="entry name" value="MFS general substrate transporter like domains"/>
    <property type="match status" value="1"/>
</dbReference>
<dbReference type="SUPFAM" id="SSF103473">
    <property type="entry name" value="MFS general substrate transporter"/>
    <property type="match status" value="1"/>
</dbReference>
<dbReference type="Pfam" id="PF00083">
    <property type="entry name" value="Sugar_tr"/>
    <property type="match status" value="1"/>
</dbReference>
<dbReference type="InterPro" id="IPR036259">
    <property type="entry name" value="MFS_trans_sf"/>
</dbReference>
<protein>
    <submittedName>
        <fullName evidence="8">Major facilitator superfamily (MFS) profile domain-containing protein</fullName>
    </submittedName>
</protein>
<dbReference type="Proteomes" id="UP000887572">
    <property type="component" value="Unplaced"/>
</dbReference>
<dbReference type="WBParaSite" id="Gr19_v10_g8118.t1">
    <property type="protein sequence ID" value="Gr19_v10_g8118.t1"/>
    <property type="gene ID" value="Gr19_v10_g8118"/>
</dbReference>
<evidence type="ECO:0000313" key="7">
    <source>
        <dbReference type="Proteomes" id="UP000887572"/>
    </source>
</evidence>
<feature type="transmembrane region" description="Helical" evidence="5">
    <location>
        <begin position="131"/>
        <end position="153"/>
    </location>
</feature>
<evidence type="ECO:0000256" key="5">
    <source>
        <dbReference type="SAM" id="Phobius"/>
    </source>
</evidence>
<dbReference type="InterPro" id="IPR005828">
    <property type="entry name" value="MFS_sugar_transport-like"/>
</dbReference>
<dbReference type="InterPro" id="IPR045263">
    <property type="entry name" value="GLUT"/>
</dbReference>
<feature type="domain" description="Major facilitator superfamily (MFS) profile" evidence="6">
    <location>
        <begin position="1"/>
        <end position="263"/>
    </location>
</feature>
<evidence type="ECO:0000259" key="6">
    <source>
        <dbReference type="PROSITE" id="PS50850"/>
    </source>
</evidence>
<evidence type="ECO:0000256" key="3">
    <source>
        <dbReference type="ARBA" id="ARBA00022989"/>
    </source>
</evidence>
<keyword evidence="2 5" id="KW-0812">Transmembrane</keyword>
<evidence type="ECO:0000313" key="8">
    <source>
        <dbReference type="WBParaSite" id="Gr19_v10_g8118.t1"/>
    </source>
</evidence>
<accession>A0A914I9E7</accession>
<feature type="transmembrane region" description="Helical" evidence="5">
    <location>
        <begin position="101"/>
        <end position="125"/>
    </location>
</feature>